<dbReference type="GO" id="GO:0035438">
    <property type="term" value="F:cyclic-di-GMP binding"/>
    <property type="evidence" value="ECO:0007669"/>
    <property type="project" value="InterPro"/>
</dbReference>
<protein>
    <submittedName>
        <fullName evidence="2">Pilus assembly protein PilZ</fullName>
    </submittedName>
</protein>
<reference evidence="2 3" key="1">
    <citation type="journal article" date="2013" name="Genome Announc.">
        <title>Draft Genome Sequence of Sphingobium lactosutens Strain DS20T, Isolated from a Hexachlorocyclohexane Dumpsite.</title>
        <authorList>
            <person name="Kumar R."/>
            <person name="Dwivedi V."/>
            <person name="Negi V."/>
            <person name="Khurana J.P."/>
            <person name="Lal R."/>
        </authorList>
    </citation>
    <scope>NUCLEOTIDE SEQUENCE [LARGE SCALE GENOMIC DNA]</scope>
    <source>
        <strain evidence="2 3">DS20</strain>
    </source>
</reference>
<evidence type="ECO:0000259" key="1">
    <source>
        <dbReference type="Pfam" id="PF07238"/>
    </source>
</evidence>
<dbReference type="eggNOG" id="ENOG5030ZK5">
    <property type="taxonomic scope" value="Bacteria"/>
</dbReference>
<dbReference type="Pfam" id="PF07238">
    <property type="entry name" value="PilZ"/>
    <property type="match status" value="1"/>
</dbReference>
<dbReference type="SUPFAM" id="SSF141371">
    <property type="entry name" value="PilZ domain-like"/>
    <property type="match status" value="1"/>
</dbReference>
<accession>T0HI99</accession>
<dbReference type="AlphaFoldDB" id="T0HI99"/>
<sequence length="142" mass="15389">MTKVDRKHAPLCVVDVQYAIVARSGGDMHVQRGHQRVSVEIPVIVTTVLDCQDGVVIDLSEGGAQVSGCSLPAGTSCQLDLDGHITFGLVRWSEEDRMGIRFPYPLVEGPLFDKLMLARAARTEAMSVPPRVQGVGFGRRMG</sequence>
<keyword evidence="3" id="KW-1185">Reference proteome</keyword>
<evidence type="ECO:0000313" key="2">
    <source>
        <dbReference type="EMBL" id="EQB11838.1"/>
    </source>
</evidence>
<dbReference type="PATRIC" id="fig|1331060.3.peg.4290"/>
<name>T0HI99_9SPHN</name>
<gene>
    <name evidence="2" type="ORF">RLDS_22175</name>
</gene>
<organism evidence="2 3">
    <name type="scientific">Sphingobium lactosutens DS20</name>
    <dbReference type="NCBI Taxonomy" id="1331060"/>
    <lineage>
        <taxon>Bacteria</taxon>
        <taxon>Pseudomonadati</taxon>
        <taxon>Pseudomonadota</taxon>
        <taxon>Alphaproteobacteria</taxon>
        <taxon>Sphingomonadales</taxon>
        <taxon>Sphingomonadaceae</taxon>
        <taxon>Sphingobium</taxon>
    </lineage>
</organism>
<proteinExistence type="predicted"/>
<dbReference type="InterPro" id="IPR009875">
    <property type="entry name" value="PilZ_domain"/>
</dbReference>
<dbReference type="EMBL" id="ATDP01000106">
    <property type="protein sequence ID" value="EQB11838.1"/>
    <property type="molecule type" value="Genomic_DNA"/>
</dbReference>
<evidence type="ECO:0000313" key="3">
    <source>
        <dbReference type="Proteomes" id="UP000015531"/>
    </source>
</evidence>
<comment type="caution">
    <text evidence="2">The sequence shown here is derived from an EMBL/GenBank/DDBJ whole genome shotgun (WGS) entry which is preliminary data.</text>
</comment>
<dbReference type="Proteomes" id="UP000015531">
    <property type="component" value="Unassembled WGS sequence"/>
</dbReference>
<feature type="domain" description="PilZ" evidence="1">
    <location>
        <begin position="31"/>
        <end position="102"/>
    </location>
</feature>